<organism evidence="2 3">
    <name type="scientific">Paraglaciecola hydrolytica</name>
    <dbReference type="NCBI Taxonomy" id="1799789"/>
    <lineage>
        <taxon>Bacteria</taxon>
        <taxon>Pseudomonadati</taxon>
        <taxon>Pseudomonadota</taxon>
        <taxon>Gammaproteobacteria</taxon>
        <taxon>Alteromonadales</taxon>
        <taxon>Alteromonadaceae</taxon>
        <taxon>Paraglaciecola</taxon>
    </lineage>
</organism>
<evidence type="ECO:0000313" key="3">
    <source>
        <dbReference type="Proteomes" id="UP000070299"/>
    </source>
</evidence>
<protein>
    <recommendedName>
        <fullName evidence="1">Solute-binding protein family 3/N-terminal domain-containing protein</fullName>
    </recommendedName>
</protein>
<dbReference type="SMART" id="SM00062">
    <property type="entry name" value="PBPb"/>
    <property type="match status" value="1"/>
</dbReference>
<dbReference type="STRING" id="1799789.AX660_15370"/>
<feature type="domain" description="Solute-binding protein family 3/N-terminal" evidence="1">
    <location>
        <begin position="13"/>
        <end position="227"/>
    </location>
</feature>
<name>A0A135ZZR5_9ALTE</name>
<proteinExistence type="predicted"/>
<evidence type="ECO:0000313" key="2">
    <source>
        <dbReference type="EMBL" id="KXI28471.1"/>
    </source>
</evidence>
<evidence type="ECO:0000259" key="1">
    <source>
        <dbReference type="SMART" id="SM00062"/>
    </source>
</evidence>
<sequence length="235" mass="26824">MCLLSTRVANADTIRWVTESWQNYTNKDGSGLYNDIVKAVFAEHQVDIIYMPWKRALLEVKNGTADMSGATTAVDGYLTPRDAILAAPISILFNKKNMTYTGLSSLQNYVAVWASPYEDELVLTADRAYIKGFSVLDRETSYKLLVSGRADYFVDTKALHQAWLESLGQDAKAAEYQLVDINHLNLFMIFSDNARGQKLKDIFDQGMTRLIEKDQLRPIYEKYHFLEQMPITLRQ</sequence>
<dbReference type="SUPFAM" id="SSF53850">
    <property type="entry name" value="Periplasmic binding protein-like II"/>
    <property type="match status" value="1"/>
</dbReference>
<keyword evidence="3" id="KW-1185">Reference proteome</keyword>
<gene>
    <name evidence="2" type="ORF">AX660_15370</name>
</gene>
<dbReference type="Proteomes" id="UP000070299">
    <property type="component" value="Unassembled WGS sequence"/>
</dbReference>
<dbReference type="EMBL" id="LSNE01000006">
    <property type="protein sequence ID" value="KXI28471.1"/>
    <property type="molecule type" value="Genomic_DNA"/>
</dbReference>
<accession>A0A135ZZR5</accession>
<dbReference type="InterPro" id="IPR001638">
    <property type="entry name" value="Solute-binding_3/MltF_N"/>
</dbReference>
<dbReference type="AlphaFoldDB" id="A0A135ZZR5"/>
<comment type="caution">
    <text evidence="2">The sequence shown here is derived from an EMBL/GenBank/DDBJ whole genome shotgun (WGS) entry which is preliminary data.</text>
</comment>
<reference evidence="3" key="1">
    <citation type="submission" date="2016-02" db="EMBL/GenBank/DDBJ databases">
        <authorList>
            <person name="Schultz-Johansen M."/>
            <person name="Glaring M.A."/>
            <person name="Bech P.K."/>
            <person name="Stougaard P."/>
        </authorList>
    </citation>
    <scope>NUCLEOTIDE SEQUENCE [LARGE SCALE GENOMIC DNA]</scope>
    <source>
        <strain evidence="3">S66</strain>
    </source>
</reference>
<dbReference type="Gene3D" id="3.40.190.10">
    <property type="entry name" value="Periplasmic binding protein-like II"/>
    <property type="match status" value="2"/>
</dbReference>